<dbReference type="RefSeq" id="WP_115551977.1">
    <property type="nucleotide sequence ID" value="NZ_CAQJPM010000009.1"/>
</dbReference>
<dbReference type="EMBL" id="NXLS01000008">
    <property type="protein sequence ID" value="RDU62134.1"/>
    <property type="molecule type" value="Genomic_DNA"/>
</dbReference>
<sequence length="266" mass="30506">MLKKDCGGGGFYLDKISSKLDTIEFQNQNLIREIALLKGEIAKNHKKFTTLEKDIVLLKNILLDQSNNKLTQVFNTIYETNAWGYGSGSGSNENLCKGYVQFLQQFFQRNNIKSIVDIGCGDWQFSKNINFDGILYKGYDVASFVVDRNLSKYKKSNIDFIHYNGDFSVLPKADLAICKDVLQHLPNHNIRQFIDNLSKYKYVLIANDIGLAGENNDILLDVYAYRSLDLRSEPFNLPLEVVFEFIRQPREPNIAVMLWKNPNLVV</sequence>
<dbReference type="Proteomes" id="UP000256650">
    <property type="component" value="Unassembled WGS sequence"/>
</dbReference>
<evidence type="ECO:0008006" key="4">
    <source>
        <dbReference type="Google" id="ProtNLM"/>
    </source>
</evidence>
<evidence type="ECO:0000313" key="3">
    <source>
        <dbReference type="Proteomes" id="UP000256650"/>
    </source>
</evidence>
<dbReference type="GeneID" id="82536111"/>
<dbReference type="AlphaFoldDB" id="A0A3D8IBK0"/>
<evidence type="ECO:0000313" key="2">
    <source>
        <dbReference type="EMBL" id="RDU62134.1"/>
    </source>
</evidence>
<dbReference type="InterPro" id="IPR029063">
    <property type="entry name" value="SAM-dependent_MTases_sf"/>
</dbReference>
<organism evidence="2 3">
    <name type="scientific">Helicobacter ganmani</name>
    <dbReference type="NCBI Taxonomy" id="60246"/>
    <lineage>
        <taxon>Bacteria</taxon>
        <taxon>Pseudomonadati</taxon>
        <taxon>Campylobacterota</taxon>
        <taxon>Epsilonproteobacteria</taxon>
        <taxon>Campylobacterales</taxon>
        <taxon>Helicobacteraceae</taxon>
        <taxon>Helicobacter</taxon>
    </lineage>
</organism>
<feature type="coiled-coil region" evidence="1">
    <location>
        <begin position="13"/>
        <end position="40"/>
    </location>
</feature>
<gene>
    <name evidence="2" type="ORF">CQA43_07425</name>
</gene>
<comment type="caution">
    <text evidence="2">The sequence shown here is derived from an EMBL/GenBank/DDBJ whole genome shotgun (WGS) entry which is preliminary data.</text>
</comment>
<reference evidence="2 3" key="1">
    <citation type="submission" date="2018-04" db="EMBL/GenBank/DDBJ databases">
        <title>Novel Campyloabacter and Helicobacter Species and Strains.</title>
        <authorList>
            <person name="Mannion A.J."/>
            <person name="Shen Z."/>
            <person name="Fox J.G."/>
        </authorList>
    </citation>
    <scope>NUCLEOTIDE SEQUENCE [LARGE SCALE GENOMIC DNA]</scope>
    <source>
        <strain evidence="2 3">MIT 99-5101</strain>
    </source>
</reference>
<keyword evidence="3" id="KW-1185">Reference proteome</keyword>
<accession>A0A3D8IBK0</accession>
<dbReference type="OrthoDB" id="20930at2"/>
<protein>
    <recommendedName>
        <fullName evidence="4">Class I SAM-dependent methyltransferase</fullName>
    </recommendedName>
</protein>
<dbReference type="SUPFAM" id="SSF53335">
    <property type="entry name" value="S-adenosyl-L-methionine-dependent methyltransferases"/>
    <property type="match status" value="1"/>
</dbReference>
<keyword evidence="1" id="KW-0175">Coiled coil</keyword>
<name>A0A3D8IBK0_9HELI</name>
<evidence type="ECO:0000256" key="1">
    <source>
        <dbReference type="SAM" id="Coils"/>
    </source>
</evidence>
<proteinExistence type="predicted"/>
<dbReference type="Gene3D" id="3.40.50.150">
    <property type="entry name" value="Vaccinia Virus protein VP39"/>
    <property type="match status" value="1"/>
</dbReference>